<feature type="coiled-coil region" evidence="1">
    <location>
        <begin position="260"/>
        <end position="287"/>
    </location>
</feature>
<protein>
    <submittedName>
        <fullName evidence="2">Uncharacterized protein</fullName>
    </submittedName>
</protein>
<reference evidence="2" key="2">
    <citation type="submission" date="2021-10" db="EMBL/GenBank/DDBJ databases">
        <title>Phylogenomics reveals ancestral predisposition of the termite-cultivated fungus Termitomyces towards a domesticated lifestyle.</title>
        <authorList>
            <person name="Auxier B."/>
            <person name="Grum-Grzhimaylo A."/>
            <person name="Cardenas M.E."/>
            <person name="Lodge J.D."/>
            <person name="Laessoe T."/>
            <person name="Pedersen O."/>
            <person name="Smith M.E."/>
            <person name="Kuyper T.W."/>
            <person name="Franco-Molano E.A."/>
            <person name="Baroni T.J."/>
            <person name="Aanen D.K."/>
        </authorList>
    </citation>
    <scope>NUCLEOTIDE SEQUENCE</scope>
    <source>
        <strain evidence="2">AP01</strain>
        <tissue evidence="2">Mycelium</tissue>
    </source>
</reference>
<dbReference type="Proteomes" id="UP000775547">
    <property type="component" value="Unassembled WGS sequence"/>
</dbReference>
<evidence type="ECO:0000313" key="3">
    <source>
        <dbReference type="Proteomes" id="UP000775547"/>
    </source>
</evidence>
<accession>A0A9P7FWG8</accession>
<dbReference type="EMBL" id="JABCKV010002423">
    <property type="protein sequence ID" value="KAG5638510.1"/>
    <property type="molecule type" value="Genomic_DNA"/>
</dbReference>
<sequence>ELKERLQAFCDANHFEYQSVYTPSGSARPRVNFHFIRHDIVDQIQENKPVFDGRVYTPHTPAYIQPRYGLEIGIKNVGGFPPAKFLLDTYIRRKYGNDSLLTSRIELDGSIYCACLRDPITTTRLLVEPFTPLEETPLAETTSFRPFKPDYVFNLNDNGFVGFRAHIQMLAESRQQHETLASEIRTNERAFEQLAADATRIAEGLVQTQQQVLAETENFFNFWSILLRLVMAKGELHSIRSRIYSINMILALGQTTPAAVERLTDSVADLERELADARHEVAQLEADYAASAALSQSAPVPPAANLSSTMPPT</sequence>
<organism evidence="2 3">
    <name type="scientific">Asterophora parasitica</name>
    <dbReference type="NCBI Taxonomy" id="117018"/>
    <lineage>
        <taxon>Eukaryota</taxon>
        <taxon>Fungi</taxon>
        <taxon>Dikarya</taxon>
        <taxon>Basidiomycota</taxon>
        <taxon>Agaricomycotina</taxon>
        <taxon>Agaricomycetes</taxon>
        <taxon>Agaricomycetidae</taxon>
        <taxon>Agaricales</taxon>
        <taxon>Tricholomatineae</taxon>
        <taxon>Lyophyllaceae</taxon>
        <taxon>Asterophora</taxon>
    </lineage>
</organism>
<dbReference type="AlphaFoldDB" id="A0A9P7FWG8"/>
<keyword evidence="1" id="KW-0175">Coiled coil</keyword>
<gene>
    <name evidence="2" type="ORF">DXG03_004115</name>
</gene>
<comment type="caution">
    <text evidence="2">The sequence shown here is derived from an EMBL/GenBank/DDBJ whole genome shotgun (WGS) entry which is preliminary data.</text>
</comment>
<evidence type="ECO:0000256" key="1">
    <source>
        <dbReference type="SAM" id="Coils"/>
    </source>
</evidence>
<keyword evidence="3" id="KW-1185">Reference proteome</keyword>
<proteinExistence type="predicted"/>
<name>A0A9P7FWG8_9AGAR</name>
<reference evidence="2" key="1">
    <citation type="submission" date="2020-07" db="EMBL/GenBank/DDBJ databases">
        <authorList>
            <person name="Nieuwenhuis M."/>
            <person name="Van De Peppel L.J.J."/>
        </authorList>
    </citation>
    <scope>NUCLEOTIDE SEQUENCE</scope>
    <source>
        <strain evidence="2">AP01</strain>
        <tissue evidence="2">Mycelium</tissue>
    </source>
</reference>
<dbReference type="OrthoDB" id="3059749at2759"/>
<evidence type="ECO:0000313" key="2">
    <source>
        <dbReference type="EMBL" id="KAG5638510.1"/>
    </source>
</evidence>
<feature type="non-terminal residue" evidence="2">
    <location>
        <position position="1"/>
    </location>
</feature>